<name>A0A1J5SFR8_9ZZZZ</name>
<keyword evidence="1" id="KW-0472">Membrane</keyword>
<evidence type="ECO:0000256" key="1">
    <source>
        <dbReference type="SAM" id="Phobius"/>
    </source>
</evidence>
<accession>A0A1J5SFR8</accession>
<keyword evidence="1" id="KW-0812">Transmembrane</keyword>
<keyword evidence="1" id="KW-1133">Transmembrane helix</keyword>
<dbReference type="NCBIfam" id="TIGR02532">
    <property type="entry name" value="IV_pilin_GFxxxE"/>
    <property type="match status" value="1"/>
</dbReference>
<organism evidence="2">
    <name type="scientific">mine drainage metagenome</name>
    <dbReference type="NCBI Taxonomy" id="410659"/>
    <lineage>
        <taxon>unclassified sequences</taxon>
        <taxon>metagenomes</taxon>
        <taxon>ecological metagenomes</taxon>
    </lineage>
</organism>
<proteinExistence type="predicted"/>
<reference evidence="2" key="1">
    <citation type="submission" date="2016-10" db="EMBL/GenBank/DDBJ databases">
        <title>Sequence of Gallionella enrichment culture.</title>
        <authorList>
            <person name="Poehlein A."/>
            <person name="Muehling M."/>
            <person name="Daniel R."/>
        </authorList>
    </citation>
    <scope>NUCLEOTIDE SEQUENCE</scope>
</reference>
<sequence>MAIRAHSISGQRGFTLMEMLVVMILTGMITGILMQGLHQVFRLQTHFGREIFDTQQGEMYTDWFRQSVNGLMPDYADGKHQFKGSQREFSGLTLAPLDTANTALLPFSWHLKFDSITGQTQLRYGSDNDAPTVLAWSGNSGRFVYYDANNEAHDDWPPFLGKWPQLPQAIYLENQNAEEPRIIVAVPKGLENPLPRQKDLQD</sequence>
<protein>
    <recommendedName>
        <fullName evidence="3">Prepilin-type N-terminal cleavage/methylation domain-containing protein</fullName>
    </recommendedName>
</protein>
<dbReference type="InterPro" id="IPR012902">
    <property type="entry name" value="N_methyl_site"/>
</dbReference>
<dbReference type="EMBL" id="MLJW01000041">
    <property type="protein sequence ID" value="OIR06763.1"/>
    <property type="molecule type" value="Genomic_DNA"/>
</dbReference>
<dbReference type="Pfam" id="PF07963">
    <property type="entry name" value="N_methyl"/>
    <property type="match status" value="1"/>
</dbReference>
<feature type="transmembrane region" description="Helical" evidence="1">
    <location>
        <begin position="20"/>
        <end position="41"/>
    </location>
</feature>
<gene>
    <name evidence="2" type="ORF">GALL_110110</name>
</gene>
<dbReference type="AlphaFoldDB" id="A0A1J5SFR8"/>
<comment type="caution">
    <text evidence="2">The sequence shown here is derived from an EMBL/GenBank/DDBJ whole genome shotgun (WGS) entry which is preliminary data.</text>
</comment>
<evidence type="ECO:0008006" key="3">
    <source>
        <dbReference type="Google" id="ProtNLM"/>
    </source>
</evidence>
<evidence type="ECO:0000313" key="2">
    <source>
        <dbReference type="EMBL" id="OIR06763.1"/>
    </source>
</evidence>